<keyword evidence="3" id="KW-1185">Reference proteome</keyword>
<keyword evidence="1" id="KW-0732">Signal</keyword>
<comment type="caution">
    <text evidence="2">The sequence shown here is derived from an EMBL/GenBank/DDBJ whole genome shotgun (WGS) entry which is preliminary data.</text>
</comment>
<organism evidence="2 3">
    <name type="scientific">Ideonella lacteola</name>
    <dbReference type="NCBI Taxonomy" id="2984193"/>
    <lineage>
        <taxon>Bacteria</taxon>
        <taxon>Pseudomonadati</taxon>
        <taxon>Pseudomonadota</taxon>
        <taxon>Betaproteobacteria</taxon>
        <taxon>Burkholderiales</taxon>
        <taxon>Sphaerotilaceae</taxon>
        <taxon>Ideonella</taxon>
    </lineage>
</organism>
<dbReference type="RefSeq" id="WP_341423865.1">
    <property type="nucleotide sequence ID" value="NZ_JBBUTG010000001.1"/>
</dbReference>
<feature type="signal peptide" evidence="1">
    <location>
        <begin position="1"/>
        <end position="24"/>
    </location>
</feature>
<sequence>MSRYALPPMTAVSAMNLSSFATVAAAPSASFHLRHNLADTGSGAQAAPYCQSPDIIQSDMPVLNPHLVLPASDCWAQAYNAAPVGDLNYYYVRGRNHSGVAVSPQVSFFALPAQLIPWPSLWGRPIPTLDGQTRASVGRIEPGEVGVTPTPFRWIPAPLPATSSFHTLVAMSTASSAAAAAPVVHTLADMAALLTSTPGLAINQLTCLDADNGPWLVRLGLKVPAELTDMQPITLLLSGCGLHGATVGVLGDTFTAGRQTLQLAPQVPPDGTVIGFSAELEPGYDGSITIQVWPGARPPADGATLTLQAMYPVPQDLVAQAARRGTLAPAGRHLSALGITPRALSPLGEVTISFSRG</sequence>
<proteinExistence type="predicted"/>
<name>A0ABU9BHU9_9BURK</name>
<reference evidence="2 3" key="1">
    <citation type="submission" date="2024-04" db="EMBL/GenBank/DDBJ databases">
        <title>Novel species of the genus Ideonella isolated from streams.</title>
        <authorList>
            <person name="Lu H."/>
        </authorList>
    </citation>
    <scope>NUCLEOTIDE SEQUENCE [LARGE SCALE GENOMIC DNA]</scope>
    <source>
        <strain evidence="2 3">DXS29W</strain>
    </source>
</reference>
<evidence type="ECO:0000313" key="2">
    <source>
        <dbReference type="EMBL" id="MEK8029529.1"/>
    </source>
</evidence>
<feature type="chain" id="PRO_5046198655" evidence="1">
    <location>
        <begin position="25"/>
        <end position="357"/>
    </location>
</feature>
<evidence type="ECO:0000256" key="1">
    <source>
        <dbReference type="SAM" id="SignalP"/>
    </source>
</evidence>
<dbReference type="EMBL" id="JBBUTG010000001">
    <property type="protein sequence ID" value="MEK8029529.1"/>
    <property type="molecule type" value="Genomic_DNA"/>
</dbReference>
<dbReference type="Proteomes" id="UP001371218">
    <property type="component" value="Unassembled WGS sequence"/>
</dbReference>
<gene>
    <name evidence="2" type="ORF">AACH06_01735</name>
</gene>
<accession>A0ABU9BHU9</accession>
<evidence type="ECO:0000313" key="3">
    <source>
        <dbReference type="Proteomes" id="UP001371218"/>
    </source>
</evidence>
<protein>
    <submittedName>
        <fullName evidence="2">Uncharacterized protein</fullName>
    </submittedName>
</protein>